<dbReference type="PROSITE" id="PS50172">
    <property type="entry name" value="BRCT"/>
    <property type="match status" value="1"/>
</dbReference>
<dbReference type="Gene3D" id="3.40.50.10190">
    <property type="entry name" value="BRCT domain"/>
    <property type="match status" value="2"/>
</dbReference>
<keyword evidence="3" id="KW-0539">Nucleus</keyword>
<evidence type="ECO:0000259" key="4">
    <source>
        <dbReference type="PROSITE" id="PS50172"/>
    </source>
</evidence>
<evidence type="ECO:0000256" key="3">
    <source>
        <dbReference type="ARBA" id="ARBA00023242"/>
    </source>
</evidence>
<comment type="subcellular location">
    <subcellularLocation>
        <location evidence="1">Nucleus</location>
    </subcellularLocation>
</comment>
<protein>
    <recommendedName>
        <fullName evidence="4">BRCT domain-containing protein</fullName>
    </recommendedName>
</protein>
<evidence type="ECO:0000313" key="6">
    <source>
        <dbReference type="Proteomes" id="UP001341840"/>
    </source>
</evidence>
<gene>
    <name evidence="5" type="ORF">PIB30_037370</name>
</gene>
<comment type="caution">
    <text evidence="5">The sequence shown here is derived from an EMBL/GenBank/DDBJ whole genome shotgun (WGS) entry which is preliminary data.</text>
</comment>
<accession>A0ABU6UDG8</accession>
<name>A0ABU6UDG8_9FABA</name>
<evidence type="ECO:0000256" key="2">
    <source>
        <dbReference type="ARBA" id="ARBA00022763"/>
    </source>
</evidence>
<dbReference type="SUPFAM" id="SSF52113">
    <property type="entry name" value="BRCT domain"/>
    <property type="match status" value="1"/>
</dbReference>
<feature type="domain" description="BRCT" evidence="4">
    <location>
        <begin position="1"/>
        <end position="50"/>
    </location>
</feature>
<dbReference type="CDD" id="cd17744">
    <property type="entry name" value="BRCT_MDC1_rpt1"/>
    <property type="match status" value="1"/>
</dbReference>
<dbReference type="PANTHER" id="PTHR23196:SF32">
    <property type="entry name" value="BRCT DOMAIN-CONTAINING DNA REPAIR PROTEIN"/>
    <property type="match status" value="1"/>
</dbReference>
<dbReference type="InterPro" id="IPR001357">
    <property type="entry name" value="BRCT_dom"/>
</dbReference>
<dbReference type="InterPro" id="IPR036420">
    <property type="entry name" value="BRCT_dom_sf"/>
</dbReference>
<evidence type="ECO:0000313" key="5">
    <source>
        <dbReference type="EMBL" id="MED6158909.1"/>
    </source>
</evidence>
<evidence type="ECO:0000256" key="1">
    <source>
        <dbReference type="ARBA" id="ARBA00004123"/>
    </source>
</evidence>
<dbReference type="Proteomes" id="UP001341840">
    <property type="component" value="Unassembled WGS sequence"/>
</dbReference>
<dbReference type="Pfam" id="PF16589">
    <property type="entry name" value="BRCT_2"/>
    <property type="match status" value="1"/>
</dbReference>
<keyword evidence="2" id="KW-0227">DNA damage</keyword>
<organism evidence="5 6">
    <name type="scientific">Stylosanthes scabra</name>
    <dbReference type="NCBI Taxonomy" id="79078"/>
    <lineage>
        <taxon>Eukaryota</taxon>
        <taxon>Viridiplantae</taxon>
        <taxon>Streptophyta</taxon>
        <taxon>Embryophyta</taxon>
        <taxon>Tracheophyta</taxon>
        <taxon>Spermatophyta</taxon>
        <taxon>Magnoliopsida</taxon>
        <taxon>eudicotyledons</taxon>
        <taxon>Gunneridae</taxon>
        <taxon>Pentapetalae</taxon>
        <taxon>rosids</taxon>
        <taxon>fabids</taxon>
        <taxon>Fabales</taxon>
        <taxon>Fabaceae</taxon>
        <taxon>Papilionoideae</taxon>
        <taxon>50 kb inversion clade</taxon>
        <taxon>dalbergioids sensu lato</taxon>
        <taxon>Dalbergieae</taxon>
        <taxon>Pterocarpus clade</taxon>
        <taxon>Stylosanthes</taxon>
    </lineage>
</organism>
<dbReference type="InterPro" id="IPR051579">
    <property type="entry name" value="DDR_Transcriptional_Reg"/>
</dbReference>
<dbReference type="CDD" id="cd18432">
    <property type="entry name" value="BRCT_PAXIP1_rpt6_like"/>
    <property type="match status" value="1"/>
</dbReference>
<keyword evidence="6" id="KW-1185">Reference proteome</keyword>
<reference evidence="5 6" key="1">
    <citation type="journal article" date="2023" name="Plants (Basel)">
        <title>Bridging the Gap: Combining Genomics and Transcriptomics Approaches to Understand Stylosanthes scabra, an Orphan Legume from the Brazilian Caatinga.</title>
        <authorList>
            <person name="Ferreira-Neto J.R.C."/>
            <person name="da Silva M.D."/>
            <person name="Binneck E."/>
            <person name="de Melo N.F."/>
            <person name="da Silva R.H."/>
            <person name="de Melo A.L.T.M."/>
            <person name="Pandolfi V."/>
            <person name="Bustamante F.O."/>
            <person name="Brasileiro-Vidal A.C."/>
            <person name="Benko-Iseppon A.M."/>
        </authorList>
    </citation>
    <scope>NUCLEOTIDE SEQUENCE [LARGE SCALE GENOMIC DNA]</scope>
    <source>
        <tissue evidence="5">Leaves</tissue>
    </source>
</reference>
<dbReference type="EMBL" id="JASCZI010121016">
    <property type="protein sequence ID" value="MED6158909.1"/>
    <property type="molecule type" value="Genomic_DNA"/>
</dbReference>
<sequence>MDATHFIADKFTRTRNMLEIMALGKLVVTHLWLESCGQANCFIDEKNYILRDVKKEKEIGFSMPVSLAHARQAPLLKGKRVYITPHVKPDKKVVATLVTAVQGHVVDESQVCADKDDKFLDDLLILSCEEDYAICHHFLDRGTAVYSSELLLNGIVIQKLEPERHQLFVNQATGKMPGTSNRFGKVYYRRHWRTVTAS</sequence>
<dbReference type="PANTHER" id="PTHR23196">
    <property type="entry name" value="PAX TRANSCRIPTION ACTIVATION DOMAIN INTERACTING PROTEIN"/>
    <property type="match status" value="1"/>
</dbReference>
<proteinExistence type="predicted"/>